<dbReference type="PANTHER" id="PTHR39535">
    <property type="entry name" value="SPORULATION-DELAYING PROTEIN SDPB"/>
    <property type="match status" value="1"/>
</dbReference>
<evidence type="ECO:0000256" key="5">
    <source>
        <dbReference type="SAM" id="Phobius"/>
    </source>
</evidence>
<dbReference type="InterPro" id="IPR011020">
    <property type="entry name" value="HTTM-like"/>
</dbReference>
<keyword evidence="2 5" id="KW-0812">Transmembrane</keyword>
<feature type="transmembrane region" description="Helical" evidence="5">
    <location>
        <begin position="158"/>
        <end position="177"/>
    </location>
</feature>
<dbReference type="AlphaFoldDB" id="A0A495W1Q7"/>
<keyword evidence="4 5" id="KW-0472">Membrane</keyword>
<organism evidence="7 8">
    <name type="scientific">Saccharothrix australiensis</name>
    <dbReference type="NCBI Taxonomy" id="2072"/>
    <lineage>
        <taxon>Bacteria</taxon>
        <taxon>Bacillati</taxon>
        <taxon>Actinomycetota</taxon>
        <taxon>Actinomycetes</taxon>
        <taxon>Pseudonocardiales</taxon>
        <taxon>Pseudonocardiaceae</taxon>
        <taxon>Saccharothrix</taxon>
    </lineage>
</organism>
<evidence type="ECO:0000256" key="1">
    <source>
        <dbReference type="ARBA" id="ARBA00004127"/>
    </source>
</evidence>
<evidence type="ECO:0000256" key="4">
    <source>
        <dbReference type="ARBA" id="ARBA00023136"/>
    </source>
</evidence>
<feature type="transmembrane region" description="Helical" evidence="5">
    <location>
        <begin position="248"/>
        <end position="279"/>
    </location>
</feature>
<dbReference type="OrthoDB" id="128729at2"/>
<dbReference type="RefSeq" id="WP_121006442.1">
    <property type="nucleotide sequence ID" value="NZ_RBXO01000001.1"/>
</dbReference>
<gene>
    <name evidence="7" type="ORF">C8E97_3300</name>
</gene>
<comment type="caution">
    <text evidence="7">The sequence shown here is derived from an EMBL/GenBank/DDBJ whole genome shotgun (WGS) entry which is preliminary data.</text>
</comment>
<name>A0A495W1Q7_9PSEU</name>
<evidence type="ECO:0000259" key="6">
    <source>
        <dbReference type="SMART" id="SM00752"/>
    </source>
</evidence>
<dbReference type="Proteomes" id="UP000282084">
    <property type="component" value="Unassembled WGS sequence"/>
</dbReference>
<dbReference type="InterPro" id="IPR052964">
    <property type="entry name" value="Sporulation_signal_mat"/>
</dbReference>
<feature type="domain" description="HTTM-like" evidence="6">
    <location>
        <begin position="16"/>
        <end position="286"/>
    </location>
</feature>
<dbReference type="EMBL" id="RBXO01000001">
    <property type="protein sequence ID" value="RKT54653.1"/>
    <property type="molecule type" value="Genomic_DNA"/>
</dbReference>
<feature type="transmembrane region" description="Helical" evidence="5">
    <location>
        <begin position="218"/>
        <end position="241"/>
    </location>
</feature>
<evidence type="ECO:0000256" key="3">
    <source>
        <dbReference type="ARBA" id="ARBA00022989"/>
    </source>
</evidence>
<dbReference type="GO" id="GO:0012505">
    <property type="term" value="C:endomembrane system"/>
    <property type="evidence" value="ECO:0007669"/>
    <property type="project" value="UniProtKB-SubCell"/>
</dbReference>
<proteinExistence type="predicted"/>
<evidence type="ECO:0000256" key="2">
    <source>
        <dbReference type="ARBA" id="ARBA00022692"/>
    </source>
</evidence>
<dbReference type="PANTHER" id="PTHR39535:SF2">
    <property type="entry name" value="HTTM DOMAIN-CONTAINING PROTEIN"/>
    <property type="match status" value="1"/>
</dbReference>
<reference evidence="7 8" key="1">
    <citation type="submission" date="2018-10" db="EMBL/GenBank/DDBJ databases">
        <title>Sequencing the genomes of 1000 actinobacteria strains.</title>
        <authorList>
            <person name="Klenk H.-P."/>
        </authorList>
    </citation>
    <scope>NUCLEOTIDE SEQUENCE [LARGE SCALE GENOMIC DNA]</scope>
    <source>
        <strain evidence="7 8">DSM 43800</strain>
    </source>
</reference>
<evidence type="ECO:0000313" key="7">
    <source>
        <dbReference type="EMBL" id="RKT54653.1"/>
    </source>
</evidence>
<keyword evidence="3 5" id="KW-1133">Transmembrane helix</keyword>
<dbReference type="SMART" id="SM00752">
    <property type="entry name" value="HTTM"/>
    <property type="match status" value="1"/>
</dbReference>
<keyword evidence="8" id="KW-1185">Reference proteome</keyword>
<evidence type="ECO:0000313" key="8">
    <source>
        <dbReference type="Proteomes" id="UP000282084"/>
    </source>
</evidence>
<sequence>MPVVIGAAALTRAVARFEPRGAGLSVGRALLAAAQLAVLVFNQDADLFVATREHPTGVDCGGVRAAALPCATADAPLVGRIAAVAVLLVVASGYRPRWTCVPHWYVTAGLAMTMPMANGGDKIAQIATMLLVPLCLGDDRVWQWGPVVRPLAANWRGVAFAALVVLRGQLCLVYAYAGLSKLGDPLWRQGSAMSVVFADPYFGLAREVHDLVAPALSWYWPMALLGWSVIAAQLVIAVAVLGGPRARALAFALGLCLHLGIALLMNLPLFTLAVLGMLVVGCAPTRRWDAGSGVLERAR</sequence>
<comment type="subcellular location">
    <subcellularLocation>
        <location evidence="1">Endomembrane system</location>
        <topology evidence="1">Multi-pass membrane protein</topology>
    </subcellularLocation>
</comment>
<protein>
    <submittedName>
        <fullName evidence="7">Antimicrobial peptide system SdpB family protein</fullName>
    </submittedName>
</protein>
<accession>A0A495W1Q7</accession>